<accession>A0AAU7NY95</accession>
<sequence>MARLNITEQTPGQFVVEGALTFSSIDKKTVKSFNFLKSAERICIDLQKVETTDSAGLALMIEWIKQSKLYNTELAFKNIPQQLLALAKLSGFDANEYLADATD</sequence>
<dbReference type="Gene3D" id="3.30.750.24">
    <property type="entry name" value="STAS domain"/>
    <property type="match status" value="1"/>
</dbReference>
<dbReference type="Proteomes" id="UP001225378">
    <property type="component" value="Chromosome"/>
</dbReference>
<gene>
    <name evidence="2" type="ORF">Q9L42_007355</name>
</gene>
<dbReference type="InterPro" id="IPR002645">
    <property type="entry name" value="STAS_dom"/>
</dbReference>
<dbReference type="RefSeq" id="WP_305909083.1">
    <property type="nucleotide sequence ID" value="NZ_CP157743.1"/>
</dbReference>
<feature type="domain" description="STAS" evidence="1">
    <location>
        <begin position="14"/>
        <end position="103"/>
    </location>
</feature>
<keyword evidence="3" id="KW-1185">Reference proteome</keyword>
<proteinExistence type="predicted"/>
<name>A0AAU7NY95_9GAMM</name>
<evidence type="ECO:0000313" key="3">
    <source>
        <dbReference type="Proteomes" id="UP001225378"/>
    </source>
</evidence>
<evidence type="ECO:0000259" key="1">
    <source>
        <dbReference type="PROSITE" id="PS50801"/>
    </source>
</evidence>
<evidence type="ECO:0000313" key="2">
    <source>
        <dbReference type="EMBL" id="XBS21933.1"/>
    </source>
</evidence>
<dbReference type="AlphaFoldDB" id="A0AAU7NY95"/>
<reference evidence="2 3" key="1">
    <citation type="journal article" date="2024" name="Microbiology">
        <title>Methylomarinum rosea sp. nov., a novel halophilic methanotrophic bacterium from the hypersaline Lake Elton.</title>
        <authorList>
            <person name="Suleimanov R.Z."/>
            <person name="Oshkin I.Y."/>
            <person name="Danilova O.V."/>
            <person name="Suzina N.E."/>
            <person name="Dedysh S.N."/>
        </authorList>
    </citation>
    <scope>NUCLEOTIDE SEQUENCE [LARGE SCALE GENOMIC DNA]</scope>
    <source>
        <strain evidence="2 3">Ch1-1</strain>
    </source>
</reference>
<dbReference type="EMBL" id="CP157743">
    <property type="protein sequence ID" value="XBS21933.1"/>
    <property type="molecule type" value="Genomic_DNA"/>
</dbReference>
<dbReference type="InterPro" id="IPR036513">
    <property type="entry name" value="STAS_dom_sf"/>
</dbReference>
<organism evidence="2 3">
    <name type="scientific">Methylomarinum roseum</name>
    <dbReference type="NCBI Taxonomy" id="3067653"/>
    <lineage>
        <taxon>Bacteria</taxon>
        <taxon>Pseudomonadati</taxon>
        <taxon>Pseudomonadota</taxon>
        <taxon>Gammaproteobacteria</taxon>
        <taxon>Methylococcales</taxon>
        <taxon>Methylococcaceae</taxon>
        <taxon>Methylomarinum</taxon>
    </lineage>
</organism>
<dbReference type="PROSITE" id="PS50801">
    <property type="entry name" value="STAS"/>
    <property type="match status" value="1"/>
</dbReference>
<dbReference type="Pfam" id="PF01740">
    <property type="entry name" value="STAS"/>
    <property type="match status" value="1"/>
</dbReference>
<dbReference type="SUPFAM" id="SSF52091">
    <property type="entry name" value="SpoIIaa-like"/>
    <property type="match status" value="1"/>
</dbReference>
<protein>
    <submittedName>
        <fullName evidence="2">STAS domain-containing protein</fullName>
    </submittedName>
</protein>
<dbReference type="KEGG" id="mech:Q9L42_007355"/>